<keyword evidence="1" id="KW-0227">DNA damage</keyword>
<dbReference type="RefSeq" id="WP_136990114.1">
    <property type="nucleotide sequence ID" value="NZ_SZPQ01000014.1"/>
</dbReference>
<dbReference type="Proteomes" id="UP000305202">
    <property type="component" value="Unassembled WGS sequence"/>
</dbReference>
<evidence type="ECO:0000259" key="2">
    <source>
        <dbReference type="Pfam" id="PF01035"/>
    </source>
</evidence>
<dbReference type="InterPro" id="IPR014048">
    <property type="entry name" value="MethylDNA_cys_MeTrfase_DNA-bd"/>
</dbReference>
<dbReference type="Pfam" id="PF01035">
    <property type="entry name" value="DNA_binding_1"/>
    <property type="match status" value="1"/>
</dbReference>
<gene>
    <name evidence="3" type="ORF">FCN80_10510</name>
</gene>
<evidence type="ECO:0000313" key="3">
    <source>
        <dbReference type="EMBL" id="TKI06266.1"/>
    </source>
</evidence>
<dbReference type="InterPro" id="IPR036388">
    <property type="entry name" value="WH-like_DNA-bd_sf"/>
</dbReference>
<dbReference type="SUPFAM" id="SSF46767">
    <property type="entry name" value="Methylated DNA-protein cysteine methyltransferase, C-terminal domain"/>
    <property type="match status" value="1"/>
</dbReference>
<name>A0ABY2SLZ0_9HYPH</name>
<protein>
    <submittedName>
        <fullName evidence="3">MGMT family protein</fullName>
    </submittedName>
</protein>
<reference evidence="3 4" key="1">
    <citation type="submission" date="2019-04" db="EMBL/GenBank/DDBJ databases">
        <authorList>
            <person name="Li M."/>
            <person name="Gao C."/>
        </authorList>
    </citation>
    <scope>NUCLEOTIDE SEQUENCE [LARGE SCALE GENOMIC DNA]</scope>
    <source>
        <strain evidence="3 4">BGMRC 2031</strain>
    </source>
</reference>
<dbReference type="PANTHER" id="PTHR42942:SF1">
    <property type="entry name" value="ALKYLTRANSFERASE-LIKE PROTEIN 1"/>
    <property type="match status" value="1"/>
</dbReference>
<feature type="domain" description="Methylated-DNA-[protein]-cysteine S-methyltransferase DNA binding" evidence="2">
    <location>
        <begin position="7"/>
        <end position="87"/>
    </location>
</feature>
<dbReference type="EMBL" id="SZPQ01000014">
    <property type="protein sequence ID" value="TKI06266.1"/>
    <property type="molecule type" value="Genomic_DNA"/>
</dbReference>
<proteinExistence type="predicted"/>
<dbReference type="NCBIfam" id="TIGR00589">
    <property type="entry name" value="ogt"/>
    <property type="match status" value="1"/>
</dbReference>
<organism evidence="3 4">
    <name type="scientific">Martelella alba</name>
    <dbReference type="NCBI Taxonomy" id="2590451"/>
    <lineage>
        <taxon>Bacteria</taxon>
        <taxon>Pseudomonadati</taxon>
        <taxon>Pseudomonadota</taxon>
        <taxon>Alphaproteobacteria</taxon>
        <taxon>Hyphomicrobiales</taxon>
        <taxon>Aurantimonadaceae</taxon>
        <taxon>Martelella</taxon>
    </lineage>
</organism>
<comment type="caution">
    <text evidence="3">The sequence shown here is derived from an EMBL/GenBank/DDBJ whole genome shotgun (WGS) entry which is preliminary data.</text>
</comment>
<evidence type="ECO:0000313" key="4">
    <source>
        <dbReference type="Proteomes" id="UP000305202"/>
    </source>
</evidence>
<dbReference type="Gene3D" id="1.10.10.10">
    <property type="entry name" value="Winged helix-like DNA-binding domain superfamily/Winged helix DNA-binding domain"/>
    <property type="match status" value="1"/>
</dbReference>
<dbReference type="PANTHER" id="PTHR42942">
    <property type="entry name" value="6-O-METHYLGUANINE DNA METHYLTRANSFERASE"/>
    <property type="match status" value="1"/>
</dbReference>
<sequence>MDEPTDSFRQRVFQVVNAIPRGNVATYGDVARLAGSSRAARQVGGILSRLPSGTRLPWHRVVNRMGGISLPDAGFHRQKAALEAEGVELDVRGYLDLKRYRWQI</sequence>
<dbReference type="InterPro" id="IPR036217">
    <property type="entry name" value="MethylDNA_cys_MeTrfase_DNAb"/>
</dbReference>
<dbReference type="CDD" id="cd06445">
    <property type="entry name" value="ATase"/>
    <property type="match status" value="1"/>
</dbReference>
<keyword evidence="4" id="KW-1185">Reference proteome</keyword>
<accession>A0ABY2SLZ0</accession>
<evidence type="ECO:0000256" key="1">
    <source>
        <dbReference type="ARBA" id="ARBA00022763"/>
    </source>
</evidence>
<dbReference type="InterPro" id="IPR052520">
    <property type="entry name" value="ATL_DNA_repair"/>
</dbReference>